<dbReference type="EMBL" id="BMAV01004506">
    <property type="protein sequence ID" value="GFY44966.1"/>
    <property type="molecule type" value="Genomic_DNA"/>
</dbReference>
<sequence length="72" mass="8152">MSLHVSDAKISDLWRLDTLGILDPGEKGTSRQEREGREEHFNRSVKMDSDGRYVVSLHGYKAILPSHVQKSS</sequence>
<dbReference type="EMBL" id="BMAV01004506">
    <property type="protein sequence ID" value="GFY44969.1"/>
    <property type="molecule type" value="Genomic_DNA"/>
</dbReference>
<protein>
    <submittedName>
        <fullName evidence="1">Uncharacterized protein</fullName>
    </submittedName>
</protein>
<dbReference type="AlphaFoldDB" id="A0A8X6X3V8"/>
<evidence type="ECO:0000313" key="1">
    <source>
        <dbReference type="EMBL" id="GFY44966.1"/>
    </source>
</evidence>
<reference evidence="1" key="1">
    <citation type="submission" date="2020-08" db="EMBL/GenBank/DDBJ databases">
        <title>Multicomponent nature underlies the extraordinary mechanical properties of spider dragline silk.</title>
        <authorList>
            <person name="Kono N."/>
            <person name="Nakamura H."/>
            <person name="Mori M."/>
            <person name="Yoshida Y."/>
            <person name="Ohtoshi R."/>
            <person name="Malay A.D."/>
            <person name="Moran D.A.P."/>
            <person name="Tomita M."/>
            <person name="Numata K."/>
            <person name="Arakawa K."/>
        </authorList>
    </citation>
    <scope>NUCLEOTIDE SEQUENCE</scope>
</reference>
<evidence type="ECO:0000313" key="3">
    <source>
        <dbReference type="Proteomes" id="UP000886998"/>
    </source>
</evidence>
<accession>A0A8X6X3V8</accession>
<organism evidence="1 3">
    <name type="scientific">Trichonephila inaurata madagascariensis</name>
    <dbReference type="NCBI Taxonomy" id="2747483"/>
    <lineage>
        <taxon>Eukaryota</taxon>
        <taxon>Metazoa</taxon>
        <taxon>Ecdysozoa</taxon>
        <taxon>Arthropoda</taxon>
        <taxon>Chelicerata</taxon>
        <taxon>Arachnida</taxon>
        <taxon>Araneae</taxon>
        <taxon>Araneomorphae</taxon>
        <taxon>Entelegynae</taxon>
        <taxon>Araneoidea</taxon>
        <taxon>Nephilidae</taxon>
        <taxon>Trichonephila</taxon>
        <taxon>Trichonephila inaurata</taxon>
    </lineage>
</organism>
<comment type="caution">
    <text evidence="1">The sequence shown here is derived from an EMBL/GenBank/DDBJ whole genome shotgun (WGS) entry which is preliminary data.</text>
</comment>
<proteinExistence type="predicted"/>
<dbReference type="Proteomes" id="UP000886998">
    <property type="component" value="Unassembled WGS sequence"/>
</dbReference>
<name>A0A8X6X3V8_9ARAC</name>
<gene>
    <name evidence="1" type="ORF">TNIN_226111</name>
    <name evidence="2" type="ORF">TNIN_226141</name>
</gene>
<keyword evidence="3" id="KW-1185">Reference proteome</keyword>
<evidence type="ECO:0000313" key="2">
    <source>
        <dbReference type="EMBL" id="GFY44969.1"/>
    </source>
</evidence>